<dbReference type="EMBL" id="UFVS01000001">
    <property type="protein sequence ID" value="SUX43524.1"/>
    <property type="molecule type" value="Genomic_DNA"/>
</dbReference>
<evidence type="ECO:0000256" key="1">
    <source>
        <dbReference type="SAM" id="Coils"/>
    </source>
</evidence>
<dbReference type="Proteomes" id="UP000255231">
    <property type="component" value="Unassembled WGS sequence"/>
</dbReference>
<accession>A0A381FAP4</accession>
<dbReference type="KEGG" id="cil:EG358_07280"/>
<dbReference type="GeneID" id="303673496"/>
<protein>
    <submittedName>
        <fullName evidence="3">Uncharacterized protein</fullName>
    </submittedName>
</protein>
<reference evidence="2 4" key="1">
    <citation type="submission" date="2017-01" db="EMBL/GenBank/DDBJ databases">
        <authorList>
            <person name="Varghese N."/>
            <person name="Submissions S."/>
        </authorList>
    </citation>
    <scope>NUCLEOTIDE SEQUENCE [LARGE SCALE GENOMIC DNA]</scope>
    <source>
        <strain evidence="2 4">ATCC 27950</strain>
    </source>
</reference>
<evidence type="ECO:0000313" key="4">
    <source>
        <dbReference type="Proteomes" id="UP000185725"/>
    </source>
</evidence>
<evidence type="ECO:0000313" key="3">
    <source>
        <dbReference type="EMBL" id="SUX43524.1"/>
    </source>
</evidence>
<reference evidence="3 5" key="2">
    <citation type="submission" date="2018-06" db="EMBL/GenBank/DDBJ databases">
        <authorList>
            <consortium name="Pathogen Informatics"/>
            <person name="Doyle S."/>
        </authorList>
    </citation>
    <scope>NUCLEOTIDE SEQUENCE [LARGE SCALE GENOMIC DNA]</scope>
    <source>
        <strain evidence="3 5">NCTC13560</strain>
    </source>
</reference>
<name>A0A381FAP4_9FLAO</name>
<proteinExistence type="predicted"/>
<dbReference type="AlphaFoldDB" id="A0A381FAP4"/>
<gene>
    <name evidence="3" type="ORF">NCTC13560_02065</name>
    <name evidence="2" type="ORF">SAMN05421682_11586</name>
</gene>
<evidence type="ECO:0000313" key="5">
    <source>
        <dbReference type="Proteomes" id="UP000255231"/>
    </source>
</evidence>
<dbReference type="RefSeq" id="WP_076562342.1">
    <property type="nucleotide sequence ID" value="NZ_CP033929.1"/>
</dbReference>
<evidence type="ECO:0000313" key="2">
    <source>
        <dbReference type="EMBL" id="SIR24114.1"/>
    </source>
</evidence>
<keyword evidence="4" id="KW-1185">Reference proteome</keyword>
<feature type="coiled-coil region" evidence="1">
    <location>
        <begin position="110"/>
        <end position="157"/>
    </location>
</feature>
<dbReference type="EMBL" id="FTMF01000015">
    <property type="protein sequence ID" value="SIR24114.1"/>
    <property type="molecule type" value="Genomic_DNA"/>
</dbReference>
<dbReference type="Proteomes" id="UP000185725">
    <property type="component" value="Unassembled WGS sequence"/>
</dbReference>
<keyword evidence="1" id="KW-0175">Coiled coil</keyword>
<sequence length="298" mass="33824">MEEFFKNEENIKDANLTPEQIVALTPKMTDYVSEQKKAWDGKANTDAEAILTGAATYLKEKTGVKEDRQQGEKFADYLSRLSDKAIESKKSEVDKLKTDYETKLKDFKGDEATKQELQDAKQKLDDAQKKLADFDTLKEKAEKYEKTSNELSEYKKKVAYSSVKPTFSKDSNEYEIKAKWNEFQKATEAKYNIELDGDDYIAVDKENQHKRVKLSELVAKDEGLKSVITGRIVPGTGAKGTKITVEGIEADITDEIKKDSAERTKIIREQLAKEGVTPTSRDYSKRFSELNKKILAAK</sequence>
<dbReference type="OrthoDB" id="9946377at2"/>
<organism evidence="3 5">
    <name type="scientific">Chryseobacterium indoltheticum</name>
    <dbReference type="NCBI Taxonomy" id="254"/>
    <lineage>
        <taxon>Bacteria</taxon>
        <taxon>Pseudomonadati</taxon>
        <taxon>Bacteroidota</taxon>
        <taxon>Flavobacteriia</taxon>
        <taxon>Flavobacteriales</taxon>
        <taxon>Weeksellaceae</taxon>
        <taxon>Chryseobacterium group</taxon>
        <taxon>Chryseobacterium</taxon>
    </lineage>
</organism>